<feature type="region of interest" description="Disordered" evidence="1">
    <location>
        <begin position="1"/>
        <end position="54"/>
    </location>
</feature>
<reference evidence="4" key="2">
    <citation type="submission" date="2025-08" db="UniProtKB">
        <authorList>
            <consortium name="RefSeq"/>
        </authorList>
    </citation>
    <scope>IDENTIFICATION</scope>
    <source>
        <tissue evidence="4">Leaves</tissue>
    </source>
</reference>
<dbReference type="PANTHER" id="PTHR33270">
    <property type="entry name" value="BNAC05G50380D PROTEIN"/>
    <property type="match status" value="1"/>
</dbReference>
<evidence type="ECO:0000259" key="2">
    <source>
        <dbReference type="Pfam" id="PF23156"/>
    </source>
</evidence>
<feature type="domain" description="DUF7054" evidence="2">
    <location>
        <begin position="129"/>
        <end position="213"/>
    </location>
</feature>
<organism evidence="3 4">
    <name type="scientific">Coffea arabica</name>
    <name type="common">Arabian coffee</name>
    <dbReference type="NCBI Taxonomy" id="13443"/>
    <lineage>
        <taxon>Eukaryota</taxon>
        <taxon>Viridiplantae</taxon>
        <taxon>Streptophyta</taxon>
        <taxon>Embryophyta</taxon>
        <taxon>Tracheophyta</taxon>
        <taxon>Spermatophyta</taxon>
        <taxon>Magnoliopsida</taxon>
        <taxon>eudicotyledons</taxon>
        <taxon>Gunneridae</taxon>
        <taxon>Pentapetalae</taxon>
        <taxon>asterids</taxon>
        <taxon>lamiids</taxon>
        <taxon>Gentianales</taxon>
        <taxon>Rubiaceae</taxon>
        <taxon>Ixoroideae</taxon>
        <taxon>Gardenieae complex</taxon>
        <taxon>Bertiereae - Coffeeae clade</taxon>
        <taxon>Coffeeae</taxon>
        <taxon>Coffea</taxon>
    </lineage>
</organism>
<dbReference type="Proteomes" id="UP001652660">
    <property type="component" value="Chromosome 8c"/>
</dbReference>
<reference evidence="3" key="1">
    <citation type="journal article" date="2025" name="Foods">
        <title>Unveiling the Microbial Signatures of Arabica Coffee Cherries: Insights into Ripeness Specific Diversity, Functional Traits, and Implications for Quality and Safety.</title>
        <authorList>
            <consortium name="RefSeq"/>
            <person name="Tenea G.N."/>
            <person name="Cifuentes V."/>
            <person name="Reyes P."/>
            <person name="Cevallos-Vallejos M."/>
        </authorList>
    </citation>
    <scope>NUCLEOTIDE SEQUENCE [LARGE SCALE GENOMIC DNA]</scope>
</reference>
<dbReference type="GeneID" id="113703346"/>
<name>A0A6P6TPT4_COFAR</name>
<accession>A0A6P6TPT4</accession>
<sequence>MSERDFRRGVPVNRRVKTRPPHPSRSPSPSPSPAPATRRRRSSREVHRPRSSKLSRRLEIFKRCNSEPALLRARGGGGEHFGQRSLASPEAEGVFYRPQTCADIFSASSDNILLPRSPRISLEGMRYSKDAKVVVNVTVEGSPGPIRAMVKLGSSVEETIKLVIDKYGEEGRTPRLDKDATTTFELHHSYFSLQSLNKLDAIGDSGSRSFYLRKNSSGRSSSASLTPYDLSRNAGSHLPGSSSICLQSFICRKINKFMRRMNKLWKLLGCMNGNR</sequence>
<keyword evidence="3" id="KW-1185">Reference proteome</keyword>
<proteinExistence type="predicted"/>
<feature type="compositionally biased region" description="Pro residues" evidence="1">
    <location>
        <begin position="23"/>
        <end position="34"/>
    </location>
</feature>
<dbReference type="OrthoDB" id="1885101at2759"/>
<dbReference type="PANTHER" id="PTHR33270:SF6">
    <property type="entry name" value="OS02G0448600 PROTEIN"/>
    <property type="match status" value="1"/>
</dbReference>
<gene>
    <name evidence="4" type="primary">LOC113703346</name>
</gene>
<protein>
    <submittedName>
        <fullName evidence="4">Uncharacterized protein At4g22758</fullName>
    </submittedName>
</protein>
<evidence type="ECO:0000313" key="4">
    <source>
        <dbReference type="RefSeq" id="XP_027080483.1"/>
    </source>
</evidence>
<dbReference type="Pfam" id="PF23156">
    <property type="entry name" value="DUF7054"/>
    <property type="match status" value="1"/>
</dbReference>
<evidence type="ECO:0000256" key="1">
    <source>
        <dbReference type="SAM" id="MobiDB-lite"/>
    </source>
</evidence>
<dbReference type="RefSeq" id="XP_027080483.1">
    <property type="nucleotide sequence ID" value="XM_027224682.2"/>
</dbReference>
<evidence type="ECO:0000313" key="3">
    <source>
        <dbReference type="Proteomes" id="UP001652660"/>
    </source>
</evidence>
<dbReference type="AlphaFoldDB" id="A0A6P6TPT4"/>
<dbReference type="InterPro" id="IPR055482">
    <property type="entry name" value="DUF7054"/>
</dbReference>
<dbReference type="InterPro" id="IPR040358">
    <property type="entry name" value="At4g22758-like"/>
</dbReference>